<dbReference type="GO" id="GO:0006508">
    <property type="term" value="P:proteolysis"/>
    <property type="evidence" value="ECO:0007669"/>
    <property type="project" value="InterPro"/>
</dbReference>
<dbReference type="Proteomes" id="UP000682733">
    <property type="component" value="Unassembled WGS sequence"/>
</dbReference>
<evidence type="ECO:0000313" key="3">
    <source>
        <dbReference type="EMBL" id="CAF4305205.1"/>
    </source>
</evidence>
<name>A0A8S2TYF9_9BILA</name>
<accession>A0A8S2TYF9</accession>
<comment type="caution">
    <text evidence="3">The sequence shown here is derived from an EMBL/GenBank/DDBJ whole genome shotgun (WGS) entry which is preliminary data.</text>
</comment>
<organism evidence="3 4">
    <name type="scientific">Didymodactylos carnosus</name>
    <dbReference type="NCBI Taxonomy" id="1234261"/>
    <lineage>
        <taxon>Eukaryota</taxon>
        <taxon>Metazoa</taxon>
        <taxon>Spiralia</taxon>
        <taxon>Gnathifera</taxon>
        <taxon>Rotifera</taxon>
        <taxon>Eurotatoria</taxon>
        <taxon>Bdelloidea</taxon>
        <taxon>Philodinida</taxon>
        <taxon>Philodinidae</taxon>
        <taxon>Didymodactylos</taxon>
    </lineage>
</organism>
<dbReference type="EMBL" id="CAJNOK010035939">
    <property type="protein sequence ID" value="CAF1517778.1"/>
    <property type="molecule type" value="Genomic_DNA"/>
</dbReference>
<dbReference type="Gene3D" id="3.40.50.1460">
    <property type="match status" value="1"/>
</dbReference>
<gene>
    <name evidence="2" type="ORF">OVA965_LOCUS37660</name>
    <name evidence="3" type="ORF">TMI583_LOCUS38767</name>
</gene>
<evidence type="ECO:0000313" key="4">
    <source>
        <dbReference type="Proteomes" id="UP000682733"/>
    </source>
</evidence>
<feature type="non-terminal residue" evidence="3">
    <location>
        <position position="130"/>
    </location>
</feature>
<dbReference type="InterPro" id="IPR011600">
    <property type="entry name" value="Pept_C14_caspase"/>
</dbReference>
<dbReference type="PANTHER" id="PTHR22576">
    <property type="entry name" value="MUCOSA ASSOCIATED LYMPHOID TISSUE LYMPHOMA TRANSLOCATION PROTEIN 1/PARACASPASE"/>
    <property type="match status" value="1"/>
</dbReference>
<dbReference type="Proteomes" id="UP000677228">
    <property type="component" value="Unassembled WGS sequence"/>
</dbReference>
<dbReference type="EMBL" id="CAJOBA010058062">
    <property type="protein sequence ID" value="CAF4305205.1"/>
    <property type="molecule type" value="Genomic_DNA"/>
</dbReference>
<dbReference type="GO" id="GO:0004197">
    <property type="term" value="F:cysteine-type endopeptidase activity"/>
    <property type="evidence" value="ECO:0007669"/>
    <property type="project" value="InterPro"/>
</dbReference>
<protein>
    <recommendedName>
        <fullName evidence="1">Peptidase C14 caspase domain-containing protein</fullName>
    </recommendedName>
</protein>
<dbReference type="AlphaFoldDB" id="A0A8S2TYF9"/>
<proteinExistence type="predicted"/>
<dbReference type="SUPFAM" id="SSF52129">
    <property type="entry name" value="Caspase-like"/>
    <property type="match status" value="1"/>
</dbReference>
<dbReference type="PANTHER" id="PTHR22576:SF37">
    <property type="entry name" value="MUCOSA-ASSOCIATED LYMPHOID TISSUE LYMPHOMA TRANSLOCATION PROTEIN 1"/>
    <property type="match status" value="1"/>
</dbReference>
<dbReference type="InterPro" id="IPR052039">
    <property type="entry name" value="Caspase-related_regulators"/>
</dbReference>
<feature type="domain" description="Peptidase C14 caspase" evidence="1">
    <location>
        <begin position="4"/>
        <end position="118"/>
    </location>
</feature>
<sequence>MSTNKPVAIVFFLDCCREYCVKNDALLDSRTRGNSTLPTGLASMAALEDSLIVFACAPGQMAQDLAKNGRNGLFTFHLLQHITEVNMDVELIMRDVCNGVVTESNGKQKPHRVSSLKSKHLSLNTVDVNS</sequence>
<dbReference type="Pfam" id="PF00656">
    <property type="entry name" value="Peptidase_C14"/>
    <property type="match status" value="1"/>
</dbReference>
<evidence type="ECO:0000259" key="1">
    <source>
        <dbReference type="Pfam" id="PF00656"/>
    </source>
</evidence>
<reference evidence="3" key="1">
    <citation type="submission" date="2021-02" db="EMBL/GenBank/DDBJ databases">
        <authorList>
            <person name="Nowell W R."/>
        </authorList>
    </citation>
    <scope>NUCLEOTIDE SEQUENCE</scope>
</reference>
<dbReference type="InterPro" id="IPR029030">
    <property type="entry name" value="Caspase-like_dom_sf"/>
</dbReference>
<evidence type="ECO:0000313" key="2">
    <source>
        <dbReference type="EMBL" id="CAF1517778.1"/>
    </source>
</evidence>